<proteinExistence type="predicted"/>
<accession>A0A1D6G1D4</accession>
<reference evidence="1" key="1">
    <citation type="submission" date="2015-12" db="EMBL/GenBank/DDBJ databases">
        <title>Update maize B73 reference genome by single molecule sequencing technologies.</title>
        <authorList>
            <consortium name="Maize Genome Sequencing Project"/>
            <person name="Ware D."/>
        </authorList>
    </citation>
    <scope>NUCLEOTIDE SEQUENCE</scope>
    <source>
        <tissue evidence="1">Seedling</tissue>
    </source>
</reference>
<dbReference type="EMBL" id="CM000784">
    <property type="protein sequence ID" value="AQK97236.1"/>
    <property type="molecule type" value="Genomic_DNA"/>
</dbReference>
<sequence length="209" mass="22524">MLAVIPASARPTSTNLFCRCPSRPSSSIPCLRRGRPSLAATRGLLQASAQGGAVAHGVRLHAPCNPPHRVGTLPVFVSSRWCSSLPPSLPRGLLPPHGVDLDRRRLKPPRLATATPPAVWIRSWGGRPATARSNGGADLAVFEQFERMVYAWSQGVNHAIIRHNQPEVWAFCLGNGYAGLKDALGSNDSRLQSSKLYFTCMSLAGMLLQ</sequence>
<organism evidence="1">
    <name type="scientific">Zea mays</name>
    <name type="common">Maize</name>
    <dbReference type="NCBI Taxonomy" id="4577"/>
    <lineage>
        <taxon>Eukaryota</taxon>
        <taxon>Viridiplantae</taxon>
        <taxon>Streptophyta</taxon>
        <taxon>Embryophyta</taxon>
        <taxon>Tracheophyta</taxon>
        <taxon>Spermatophyta</taxon>
        <taxon>Magnoliopsida</taxon>
        <taxon>Liliopsida</taxon>
        <taxon>Poales</taxon>
        <taxon>Poaceae</taxon>
        <taxon>PACMAD clade</taxon>
        <taxon>Panicoideae</taxon>
        <taxon>Andropogonodae</taxon>
        <taxon>Andropogoneae</taxon>
        <taxon>Tripsacinae</taxon>
        <taxon>Zea</taxon>
    </lineage>
</organism>
<dbReference type="InParanoid" id="A0A1D6G1D4"/>
<evidence type="ECO:0000313" key="1">
    <source>
        <dbReference type="EMBL" id="AQK97235.1"/>
    </source>
</evidence>
<protein>
    <submittedName>
        <fullName evidence="1">Uncharacterized protein</fullName>
    </submittedName>
</protein>
<gene>
    <name evidence="1" type="ORF">ZEAMMB73_Zm00001d011564</name>
</gene>
<name>A0A1D6G1D4_MAIZE</name>
<dbReference type="ExpressionAtlas" id="A0A1D6G1D4">
    <property type="expression patterns" value="baseline"/>
</dbReference>
<dbReference type="EMBL" id="CM000784">
    <property type="protein sequence ID" value="AQK97235.1"/>
    <property type="molecule type" value="Genomic_DNA"/>
</dbReference>
<dbReference type="AlphaFoldDB" id="A0A1D6G1D4"/>